<gene>
    <name evidence="1" type="ORF">RED65_01848</name>
</gene>
<evidence type="ECO:0000313" key="1">
    <source>
        <dbReference type="EMBL" id="EAT10680.1"/>
    </source>
</evidence>
<accession>Q1MXJ2</accession>
<dbReference type="RefSeq" id="WP_007019383.1">
    <property type="nucleotide sequence ID" value="NZ_CH724124.1"/>
</dbReference>
<feature type="non-terminal residue" evidence="1">
    <location>
        <position position="1"/>
    </location>
</feature>
<organism evidence="1 2">
    <name type="scientific">Bermanella marisrubri</name>
    <dbReference type="NCBI Taxonomy" id="207949"/>
    <lineage>
        <taxon>Bacteria</taxon>
        <taxon>Pseudomonadati</taxon>
        <taxon>Pseudomonadota</taxon>
        <taxon>Gammaproteobacteria</taxon>
        <taxon>Oceanospirillales</taxon>
        <taxon>Oceanospirillaceae</taxon>
        <taxon>Bermanella</taxon>
    </lineage>
</organism>
<dbReference type="EMBL" id="AAQH01000041">
    <property type="protein sequence ID" value="EAT10680.1"/>
    <property type="molecule type" value="Genomic_DNA"/>
</dbReference>
<sequence>IVKYDTKDWDDNSEFTYKTPFGSVSRFGPGLNIFDEDTLIGLMHIARDKKLDGHPTKMPAQLTGDGSVVVHVGETSALELNRFLRRGVSEPELEATRASVSRLSKTTLQIYSSTTDVEGDTKFFDYVGQRNVKGKFLVQFRPEVVKLFEQYVVLDFDLRTALSDTGKAVHRFLCSINKNRFSIKLDDLATAISYSGRKTDFKNTLFGTKTKPSQLEMMQKKGFIVDYELQGTGRKIPYSLSVTLNRSAELPS</sequence>
<keyword evidence="2" id="KW-1185">Reference proteome</keyword>
<evidence type="ECO:0000313" key="2">
    <source>
        <dbReference type="Proteomes" id="UP000004263"/>
    </source>
</evidence>
<comment type="caution">
    <text evidence="1">The sequence shown here is derived from an EMBL/GenBank/DDBJ whole genome shotgun (WGS) entry which is preliminary data.</text>
</comment>
<protein>
    <submittedName>
        <fullName evidence="1">Uncharacterized protein</fullName>
    </submittedName>
</protein>
<proteinExistence type="predicted"/>
<name>Q1MXJ2_9GAMM</name>
<reference evidence="1 2" key="1">
    <citation type="submission" date="2006-03" db="EMBL/GenBank/DDBJ databases">
        <authorList>
            <person name="Pinhassi J."/>
            <person name="Pedros-Alio C."/>
            <person name="Ferriera S."/>
            <person name="Johnson J."/>
            <person name="Kravitz S."/>
            <person name="Halpern A."/>
            <person name="Remington K."/>
            <person name="Beeson K."/>
            <person name="Tran B."/>
            <person name="Rogers Y.-H."/>
            <person name="Friedman R."/>
            <person name="Venter J.C."/>
        </authorList>
    </citation>
    <scope>NUCLEOTIDE SEQUENCE [LARGE SCALE GENOMIC DNA]</scope>
    <source>
        <strain evidence="1 2">RED65</strain>
    </source>
</reference>
<dbReference type="Proteomes" id="UP000004263">
    <property type="component" value="Unassembled WGS sequence"/>
</dbReference>
<dbReference type="HOGENOM" id="CLU_1100417_0_0_6"/>
<dbReference type="AlphaFoldDB" id="Q1MXJ2"/>